<reference evidence="3 4" key="1">
    <citation type="submission" date="2022-04" db="EMBL/GenBank/DDBJ databases">
        <title>Gracilibacillus sp. isolated from saltern.</title>
        <authorList>
            <person name="Won M."/>
            <person name="Lee C.-M."/>
            <person name="Woen H.-Y."/>
            <person name="Kwon S.-W."/>
        </authorList>
    </citation>
    <scope>NUCLEOTIDE SEQUENCE [LARGE SCALE GENOMIC DNA]</scope>
    <source>
        <strain evidence="3 4">SSWR10-1</strain>
    </source>
</reference>
<dbReference type="EMBL" id="CP095072">
    <property type="protein sequence ID" value="UOQ50143.1"/>
    <property type="molecule type" value="Genomic_DNA"/>
</dbReference>
<organism evidence="3 4">
    <name type="scientific">Gracilibacillus caseinilyticus</name>
    <dbReference type="NCBI Taxonomy" id="2932256"/>
    <lineage>
        <taxon>Bacteria</taxon>
        <taxon>Bacillati</taxon>
        <taxon>Bacillota</taxon>
        <taxon>Bacilli</taxon>
        <taxon>Bacillales</taxon>
        <taxon>Bacillaceae</taxon>
        <taxon>Gracilibacillus</taxon>
    </lineage>
</organism>
<keyword evidence="4" id="KW-1185">Reference proteome</keyword>
<evidence type="ECO:0000259" key="2">
    <source>
        <dbReference type="PROSITE" id="PS51352"/>
    </source>
</evidence>
<name>A0ABY4F0U2_9BACI</name>
<evidence type="ECO:0000313" key="4">
    <source>
        <dbReference type="Proteomes" id="UP000831782"/>
    </source>
</evidence>
<dbReference type="Pfam" id="PF00578">
    <property type="entry name" value="AhpC-TSA"/>
    <property type="match status" value="1"/>
</dbReference>
<dbReference type="Gene3D" id="3.40.30.10">
    <property type="entry name" value="Glutaredoxin"/>
    <property type="match status" value="1"/>
</dbReference>
<dbReference type="InterPro" id="IPR013766">
    <property type="entry name" value="Thioredoxin_domain"/>
</dbReference>
<dbReference type="SUPFAM" id="SSF52833">
    <property type="entry name" value="Thioredoxin-like"/>
    <property type="match status" value="1"/>
</dbReference>
<keyword evidence="1" id="KW-1015">Disulfide bond</keyword>
<dbReference type="InterPro" id="IPR017937">
    <property type="entry name" value="Thioredoxin_CS"/>
</dbReference>
<dbReference type="PANTHER" id="PTHR42852">
    <property type="entry name" value="THIOL:DISULFIDE INTERCHANGE PROTEIN DSBE"/>
    <property type="match status" value="1"/>
</dbReference>
<proteinExistence type="predicted"/>
<dbReference type="InterPro" id="IPR050553">
    <property type="entry name" value="Thioredoxin_ResA/DsbE_sf"/>
</dbReference>
<accession>A0ABY4F0U2</accession>
<dbReference type="InterPro" id="IPR036249">
    <property type="entry name" value="Thioredoxin-like_sf"/>
</dbReference>
<dbReference type="PROSITE" id="PS00194">
    <property type="entry name" value="THIOREDOXIN_1"/>
    <property type="match status" value="1"/>
</dbReference>
<evidence type="ECO:0000256" key="1">
    <source>
        <dbReference type="ARBA" id="ARBA00023157"/>
    </source>
</evidence>
<evidence type="ECO:0000313" key="3">
    <source>
        <dbReference type="EMBL" id="UOQ50143.1"/>
    </source>
</evidence>
<dbReference type="PROSITE" id="PS51352">
    <property type="entry name" value="THIOREDOXIN_2"/>
    <property type="match status" value="1"/>
</dbReference>
<dbReference type="RefSeq" id="WP_244723430.1">
    <property type="nucleotide sequence ID" value="NZ_CP095072.1"/>
</dbReference>
<dbReference type="PANTHER" id="PTHR42852:SF1">
    <property type="entry name" value="THIOREDOXIN-LIKE PROTEIN YNEN"/>
    <property type="match status" value="1"/>
</dbReference>
<protein>
    <submittedName>
        <fullName evidence="3">Redoxin domain-containing protein</fullName>
    </submittedName>
</protein>
<dbReference type="InterPro" id="IPR000866">
    <property type="entry name" value="AhpC/TSA"/>
</dbReference>
<gene>
    <name evidence="3" type="ORF">MUN88_08840</name>
</gene>
<dbReference type="Proteomes" id="UP000831782">
    <property type="component" value="Chromosome"/>
</dbReference>
<sequence>MKKILLIVILLAMAGWAVFNFVQQDSSAEEKDVGLQTGNIAPDFELQTLAGESVRLSDFRGEPVLLNFWATWCGPCRSEMPDMQQFHEDTGAAILAINLTDTETNGRNVPDFQKEYGLTFPILLDKDGKVSERYEIRPIPTTYMIDSNGIIQFFVFGPLNYEQMKLEFNKLE</sequence>
<feature type="domain" description="Thioredoxin" evidence="2">
    <location>
        <begin position="35"/>
        <end position="172"/>
    </location>
</feature>
<dbReference type="CDD" id="cd02966">
    <property type="entry name" value="TlpA_like_family"/>
    <property type="match status" value="1"/>
</dbReference>